<dbReference type="Gene3D" id="3.30.70.3550">
    <property type="entry name" value="Leucyl/phenylalanyl-tRNA-protein transferase, N-terminal domain"/>
    <property type="match status" value="1"/>
</dbReference>
<evidence type="ECO:0000256" key="8">
    <source>
        <dbReference type="ARBA" id="ARBA00054043"/>
    </source>
</evidence>
<keyword evidence="2 15" id="KW-0963">Cytoplasm</keyword>
<dbReference type="FunFam" id="3.30.70.3550:FF:000001">
    <property type="entry name" value="Leucyl/phenylalanyl-tRNA--protein transferase"/>
    <property type="match status" value="1"/>
</dbReference>
<comment type="catalytic activity">
    <reaction evidence="6 15">
        <text>N-terminal L-arginyl-[protein] + L-leucyl-tRNA(Leu) = N-terminal L-leucyl-L-arginyl-[protein] + tRNA(Leu) + H(+)</text>
        <dbReference type="Rhea" id="RHEA:50416"/>
        <dbReference type="Rhea" id="RHEA-COMP:9613"/>
        <dbReference type="Rhea" id="RHEA-COMP:9622"/>
        <dbReference type="Rhea" id="RHEA-COMP:12672"/>
        <dbReference type="Rhea" id="RHEA-COMP:12673"/>
        <dbReference type="ChEBI" id="CHEBI:15378"/>
        <dbReference type="ChEBI" id="CHEBI:64719"/>
        <dbReference type="ChEBI" id="CHEBI:78442"/>
        <dbReference type="ChEBI" id="CHEBI:78494"/>
        <dbReference type="ChEBI" id="CHEBI:133044"/>
        <dbReference type="EC" id="2.3.2.6"/>
    </reaction>
</comment>
<dbReference type="Pfam" id="PF03588">
    <property type="entry name" value="Leu_Phe_trans"/>
    <property type="match status" value="1"/>
</dbReference>
<dbReference type="GO" id="GO:0005737">
    <property type="term" value="C:cytoplasm"/>
    <property type="evidence" value="ECO:0007669"/>
    <property type="project" value="UniProtKB-SubCell"/>
</dbReference>
<dbReference type="Proteomes" id="UP000290261">
    <property type="component" value="Unassembled WGS sequence"/>
</dbReference>
<dbReference type="PANTHER" id="PTHR30098:SF2">
    <property type="entry name" value="LEUCYL_PHENYLALANYL-TRNA--PROTEIN TRANSFERASE"/>
    <property type="match status" value="1"/>
</dbReference>
<evidence type="ECO:0000256" key="9">
    <source>
        <dbReference type="ARBA" id="ARBA00061535"/>
    </source>
</evidence>
<comment type="catalytic activity">
    <reaction evidence="5 15">
        <text>L-phenylalanyl-tRNA(Phe) + an N-terminal L-alpha-aminoacyl-[protein] = an N-terminal L-phenylalanyl-L-alpha-aminoacyl-[protein] + tRNA(Phe)</text>
        <dbReference type="Rhea" id="RHEA:43632"/>
        <dbReference type="Rhea" id="RHEA-COMP:9668"/>
        <dbReference type="Rhea" id="RHEA-COMP:9699"/>
        <dbReference type="Rhea" id="RHEA-COMP:10636"/>
        <dbReference type="Rhea" id="RHEA-COMP:10637"/>
        <dbReference type="ChEBI" id="CHEBI:78442"/>
        <dbReference type="ChEBI" id="CHEBI:78531"/>
        <dbReference type="ChEBI" id="CHEBI:78597"/>
        <dbReference type="ChEBI" id="CHEBI:83561"/>
        <dbReference type="EC" id="2.3.2.6"/>
    </reaction>
</comment>
<evidence type="ECO:0000313" key="17">
    <source>
        <dbReference type="Proteomes" id="UP000290261"/>
    </source>
</evidence>
<evidence type="ECO:0000256" key="6">
    <source>
        <dbReference type="ARBA" id="ARBA00050652"/>
    </source>
</evidence>
<dbReference type="AlphaFoldDB" id="A0A444VMR5"/>
<comment type="caution">
    <text evidence="16">The sequence shown here is derived from an EMBL/GenBank/DDBJ whole genome shotgun (WGS) entry which is preliminary data.</text>
</comment>
<dbReference type="InterPro" id="IPR042221">
    <property type="entry name" value="Leu/Phe-tRNA_Trfase_N"/>
</dbReference>
<comment type="subcellular location">
    <subcellularLocation>
        <location evidence="1 15">Cytoplasm</location>
    </subcellularLocation>
</comment>
<comment type="similarity">
    <text evidence="9 15">Belongs to the L/F-transferase family.</text>
</comment>
<gene>
    <name evidence="15" type="primary">aat</name>
    <name evidence="16" type="ORF">DN53_09285</name>
</gene>
<dbReference type="SUPFAM" id="SSF55729">
    <property type="entry name" value="Acyl-CoA N-acyltransferases (Nat)"/>
    <property type="match status" value="1"/>
</dbReference>
<dbReference type="InterPro" id="IPR016181">
    <property type="entry name" value="Acyl_CoA_acyltransferase"/>
</dbReference>
<name>A0A444VMR5_9FLAO</name>
<keyword evidence="3 15" id="KW-0808">Transferase</keyword>
<dbReference type="EMBL" id="JJMP01000003">
    <property type="protein sequence ID" value="RYC52068.1"/>
    <property type="molecule type" value="Genomic_DNA"/>
</dbReference>
<accession>A0A444VMR5</accession>
<dbReference type="HAMAP" id="MF_00688">
    <property type="entry name" value="Leu_Phe_trans"/>
    <property type="match status" value="1"/>
</dbReference>
<sequence>MENNGNNFPLAFLGDRLEFPPVHMANEDGLLAVGGDLSIERLLLAYKSGIFPWFNDDALILWWSPDPRMVLFPNKIKVSKSMRKVLRDGKLQLTQNTCFSEVLEYCANMERKGQDGTWITPKMKSAYIDLHKKGWAKSYEVWEDGVLVGGLYGLDLGHVFCGESMFSLKPNASKFAFVKMAQELQEKNYHLIDCQVHTDHLESLGAELIPRKQFVEILKGQLGSG</sequence>
<evidence type="ECO:0000256" key="2">
    <source>
        <dbReference type="ARBA" id="ARBA00022490"/>
    </source>
</evidence>
<evidence type="ECO:0000256" key="14">
    <source>
        <dbReference type="ARBA" id="ARBA00083640"/>
    </source>
</evidence>
<keyword evidence="17" id="KW-1185">Reference proteome</keyword>
<protein>
    <recommendedName>
        <fullName evidence="11 15">Leucyl/phenylalanyl-tRNA--protein transferase</fullName>
        <ecNumber evidence="10 15">2.3.2.6</ecNumber>
    </recommendedName>
    <alternativeName>
        <fullName evidence="12 15">L/F-transferase</fullName>
    </alternativeName>
    <alternativeName>
        <fullName evidence="13 15">Leucyltransferase</fullName>
    </alternativeName>
    <alternativeName>
        <fullName evidence="14 15">Phenyalanyltransferase</fullName>
    </alternativeName>
</protein>
<evidence type="ECO:0000256" key="7">
    <source>
        <dbReference type="ARBA" id="ARBA00051538"/>
    </source>
</evidence>
<dbReference type="NCBIfam" id="TIGR00667">
    <property type="entry name" value="aat"/>
    <property type="match status" value="1"/>
</dbReference>
<evidence type="ECO:0000256" key="10">
    <source>
        <dbReference type="ARBA" id="ARBA00066767"/>
    </source>
</evidence>
<evidence type="ECO:0000256" key="12">
    <source>
        <dbReference type="ARBA" id="ARBA00077136"/>
    </source>
</evidence>
<dbReference type="RefSeq" id="WP_129653611.1">
    <property type="nucleotide sequence ID" value="NZ_ML142908.1"/>
</dbReference>
<dbReference type="InterPro" id="IPR004616">
    <property type="entry name" value="Leu/Phe-tRNA_Trfase"/>
</dbReference>
<keyword evidence="4 15" id="KW-0012">Acyltransferase</keyword>
<evidence type="ECO:0000256" key="11">
    <source>
        <dbReference type="ARBA" id="ARBA00074372"/>
    </source>
</evidence>
<evidence type="ECO:0000256" key="15">
    <source>
        <dbReference type="HAMAP-Rule" id="MF_00688"/>
    </source>
</evidence>
<evidence type="ECO:0000256" key="3">
    <source>
        <dbReference type="ARBA" id="ARBA00022679"/>
    </source>
</evidence>
<dbReference type="InterPro" id="IPR042203">
    <property type="entry name" value="Leu/Phe-tRNA_Trfase_C"/>
</dbReference>
<organism evidence="16 17">
    <name type="scientific">Flagellimonas olearia</name>
    <dbReference type="NCBI Taxonomy" id="552546"/>
    <lineage>
        <taxon>Bacteria</taxon>
        <taxon>Pseudomonadati</taxon>
        <taxon>Bacteroidota</taxon>
        <taxon>Flavobacteriia</taxon>
        <taxon>Flavobacteriales</taxon>
        <taxon>Flavobacteriaceae</taxon>
        <taxon>Flagellimonas</taxon>
    </lineage>
</organism>
<proteinExistence type="inferred from homology"/>
<evidence type="ECO:0000256" key="13">
    <source>
        <dbReference type="ARBA" id="ARBA00077165"/>
    </source>
</evidence>
<dbReference type="GO" id="GO:0030163">
    <property type="term" value="P:protein catabolic process"/>
    <property type="evidence" value="ECO:0007669"/>
    <property type="project" value="UniProtKB-UniRule"/>
</dbReference>
<dbReference type="GO" id="GO:0008914">
    <property type="term" value="F:leucyl-tRNA--protein transferase activity"/>
    <property type="evidence" value="ECO:0007669"/>
    <property type="project" value="UniProtKB-UniRule"/>
</dbReference>
<comment type="function">
    <text evidence="8 15">Functions in the N-end rule pathway of protein degradation where it conjugates Leu, Phe and, less efficiently, Met from aminoacyl-tRNAs to the N-termini of proteins containing an N-terminal arginine or lysine.</text>
</comment>
<evidence type="ECO:0000313" key="16">
    <source>
        <dbReference type="EMBL" id="RYC52068.1"/>
    </source>
</evidence>
<dbReference type="Gene3D" id="3.40.630.70">
    <property type="entry name" value="Leucyl/phenylalanyl-tRNA-protein transferase, C-terminal domain"/>
    <property type="match status" value="1"/>
</dbReference>
<comment type="catalytic activity">
    <reaction evidence="7 15">
        <text>N-terminal L-lysyl-[protein] + L-leucyl-tRNA(Leu) = N-terminal L-leucyl-L-lysyl-[protein] + tRNA(Leu) + H(+)</text>
        <dbReference type="Rhea" id="RHEA:12340"/>
        <dbReference type="Rhea" id="RHEA-COMP:9613"/>
        <dbReference type="Rhea" id="RHEA-COMP:9622"/>
        <dbReference type="Rhea" id="RHEA-COMP:12670"/>
        <dbReference type="Rhea" id="RHEA-COMP:12671"/>
        <dbReference type="ChEBI" id="CHEBI:15378"/>
        <dbReference type="ChEBI" id="CHEBI:65249"/>
        <dbReference type="ChEBI" id="CHEBI:78442"/>
        <dbReference type="ChEBI" id="CHEBI:78494"/>
        <dbReference type="ChEBI" id="CHEBI:133043"/>
        <dbReference type="EC" id="2.3.2.6"/>
    </reaction>
</comment>
<evidence type="ECO:0000256" key="4">
    <source>
        <dbReference type="ARBA" id="ARBA00023315"/>
    </source>
</evidence>
<dbReference type="EC" id="2.3.2.6" evidence="10 15"/>
<evidence type="ECO:0000256" key="5">
    <source>
        <dbReference type="ARBA" id="ARBA00050607"/>
    </source>
</evidence>
<evidence type="ECO:0000256" key="1">
    <source>
        <dbReference type="ARBA" id="ARBA00004496"/>
    </source>
</evidence>
<reference evidence="16 17" key="1">
    <citation type="submission" date="2014-04" db="EMBL/GenBank/DDBJ databases">
        <title>Whole genome of Muricauda olearia.</title>
        <authorList>
            <person name="Zhang X.-H."/>
            <person name="Tang K."/>
        </authorList>
    </citation>
    <scope>NUCLEOTIDE SEQUENCE [LARGE SCALE GENOMIC DNA]</scope>
    <source>
        <strain evidence="16 17">Th120</strain>
    </source>
</reference>
<dbReference type="PANTHER" id="PTHR30098">
    <property type="entry name" value="LEUCYL/PHENYLALANYL-TRNA--PROTEIN TRANSFERASE"/>
    <property type="match status" value="1"/>
</dbReference>